<dbReference type="AlphaFoldDB" id="A0A9D1XC46"/>
<feature type="coiled-coil region" evidence="2">
    <location>
        <begin position="32"/>
        <end position="119"/>
    </location>
</feature>
<keyword evidence="2" id="KW-0175">Coiled coil</keyword>
<accession>A0A9D1XC46</accession>
<evidence type="ECO:0000256" key="2">
    <source>
        <dbReference type="SAM" id="Coils"/>
    </source>
</evidence>
<dbReference type="CDD" id="cd14667">
    <property type="entry name" value="3D_containing_proteins"/>
    <property type="match status" value="1"/>
</dbReference>
<reference evidence="6" key="1">
    <citation type="journal article" date="2021" name="PeerJ">
        <title>Extensive microbial diversity within the chicken gut microbiome revealed by metagenomics and culture.</title>
        <authorList>
            <person name="Gilroy R."/>
            <person name="Ravi A."/>
            <person name="Getino M."/>
            <person name="Pursley I."/>
            <person name="Horton D.L."/>
            <person name="Alikhan N.F."/>
            <person name="Baker D."/>
            <person name="Gharbi K."/>
            <person name="Hall N."/>
            <person name="Watson M."/>
            <person name="Adriaenssens E.M."/>
            <person name="Foster-Nyarko E."/>
            <person name="Jarju S."/>
            <person name="Secka A."/>
            <person name="Antonio M."/>
            <person name="Oren A."/>
            <person name="Chaudhuri R.R."/>
            <person name="La Ragione R."/>
            <person name="Hildebrand F."/>
            <person name="Pallen M.J."/>
        </authorList>
    </citation>
    <scope>NUCLEOTIDE SEQUENCE</scope>
    <source>
        <strain evidence="6">CHK183-1962</strain>
    </source>
</reference>
<evidence type="ECO:0000313" key="6">
    <source>
        <dbReference type="EMBL" id="HIX76297.1"/>
    </source>
</evidence>
<protein>
    <recommendedName>
        <fullName evidence="5">Peptidoglycan hydrolase PcsB coiled-coil domain-containing protein</fullName>
    </recommendedName>
</protein>
<sequence length="410" mass="45092">MRNKKKFSLILSVILTAASVLPCYGATTQEKITNAQNEQAQTQSELESVQEQIDELNSKKGQSQAYLTDLNQQLEDLTKEMEQLQEQYNAKQQELEQVQQELEQAKEQQAEQYDAMKERIQYMYENSSNNSYLAMLLTSGDLSEFLNRAEYIQQVSSYDREMLEEYMTTVETVEAKETQVQQEQEEILVLQEESDKKQEAVQEMYAATYQEVRTYSEQIASAESSQSELLAEIEAQQENLNSLIKQAKDEEIAAQKKAEEEAAAAAAKAAAEQAAKQQAAQSASTGSSQTATTTSGSSSGNDSTAAEESTESESSSSGTYLGKFRITGYCACSICCGDWAGGTTASGTTPTPGRTVAMGGVPFGTKLMINGQIYTVEDRGTAYGHVDMFFGSHSEALAFGSQYVDVYQVN</sequence>
<reference evidence="6" key="2">
    <citation type="submission" date="2021-04" db="EMBL/GenBank/DDBJ databases">
        <authorList>
            <person name="Gilroy R."/>
        </authorList>
    </citation>
    <scope>NUCLEOTIDE SEQUENCE</scope>
    <source>
        <strain evidence="6">CHK183-1962</strain>
    </source>
</reference>
<dbReference type="Pfam" id="PF24568">
    <property type="entry name" value="CC_PcsB"/>
    <property type="match status" value="1"/>
</dbReference>
<feature type="coiled-coil region" evidence="2">
    <location>
        <begin position="163"/>
        <end position="277"/>
    </location>
</feature>
<name>A0A9D1XC46_9FIRM</name>
<feature type="chain" id="PRO_5038584966" description="Peptidoglycan hydrolase PcsB coiled-coil domain-containing protein" evidence="4">
    <location>
        <begin position="26"/>
        <end position="410"/>
    </location>
</feature>
<evidence type="ECO:0000259" key="5">
    <source>
        <dbReference type="Pfam" id="PF24568"/>
    </source>
</evidence>
<evidence type="ECO:0000256" key="1">
    <source>
        <dbReference type="ARBA" id="ARBA00022729"/>
    </source>
</evidence>
<feature type="compositionally biased region" description="Low complexity" evidence="3">
    <location>
        <begin position="277"/>
        <end position="317"/>
    </location>
</feature>
<proteinExistence type="predicted"/>
<gene>
    <name evidence="6" type="ORF">H9734_01675</name>
</gene>
<dbReference type="Proteomes" id="UP000886890">
    <property type="component" value="Unassembled WGS sequence"/>
</dbReference>
<dbReference type="InterPro" id="IPR059180">
    <property type="entry name" value="3D_YorM"/>
</dbReference>
<evidence type="ECO:0000256" key="4">
    <source>
        <dbReference type="SAM" id="SignalP"/>
    </source>
</evidence>
<dbReference type="InterPro" id="IPR057309">
    <property type="entry name" value="PcsB_CC"/>
</dbReference>
<keyword evidence="1 4" id="KW-0732">Signal</keyword>
<comment type="caution">
    <text evidence="6">The sequence shown here is derived from an EMBL/GenBank/DDBJ whole genome shotgun (WGS) entry which is preliminary data.</text>
</comment>
<feature type="region of interest" description="Disordered" evidence="3">
    <location>
        <begin position="277"/>
        <end position="318"/>
    </location>
</feature>
<evidence type="ECO:0000313" key="7">
    <source>
        <dbReference type="Proteomes" id="UP000886890"/>
    </source>
</evidence>
<feature type="signal peptide" evidence="4">
    <location>
        <begin position="1"/>
        <end position="25"/>
    </location>
</feature>
<dbReference type="EMBL" id="DXEK01000023">
    <property type="protein sequence ID" value="HIX76297.1"/>
    <property type="molecule type" value="Genomic_DNA"/>
</dbReference>
<organism evidence="6 7">
    <name type="scientific">Candidatus Fusicatenibacter merdavium</name>
    <dbReference type="NCBI Taxonomy" id="2838600"/>
    <lineage>
        <taxon>Bacteria</taxon>
        <taxon>Bacillati</taxon>
        <taxon>Bacillota</taxon>
        <taxon>Clostridia</taxon>
        <taxon>Lachnospirales</taxon>
        <taxon>Lachnospiraceae</taxon>
        <taxon>Fusicatenibacter</taxon>
    </lineage>
</organism>
<evidence type="ECO:0000256" key="3">
    <source>
        <dbReference type="SAM" id="MobiDB-lite"/>
    </source>
</evidence>
<feature type="domain" description="Peptidoglycan hydrolase PcsB coiled-coil" evidence="5">
    <location>
        <begin position="103"/>
        <end position="176"/>
    </location>
</feature>
<dbReference type="Gene3D" id="6.10.250.3150">
    <property type="match status" value="1"/>
</dbReference>